<name>A0A0J1BI95_RHOIS</name>
<evidence type="ECO:0000313" key="2">
    <source>
        <dbReference type="EMBL" id="KLU06265.1"/>
    </source>
</evidence>
<dbReference type="AlphaFoldDB" id="A0A0J1BI95"/>
<evidence type="ECO:0000256" key="1">
    <source>
        <dbReference type="SAM" id="MobiDB-lite"/>
    </source>
</evidence>
<sequence>MLNEPIGPGHTDDDGGTTSVREQRRQPRDIAFSIAHRLRPPTEGFYVAVLNEADDLEVPNSVPNRGPLESQPRRWRRCQREGIIEANDVTRRTML</sequence>
<organism evidence="2 3">
    <name type="scientific">Rhodopirellula islandica</name>
    <dbReference type="NCBI Taxonomy" id="595434"/>
    <lineage>
        <taxon>Bacteria</taxon>
        <taxon>Pseudomonadati</taxon>
        <taxon>Planctomycetota</taxon>
        <taxon>Planctomycetia</taxon>
        <taxon>Pirellulales</taxon>
        <taxon>Pirellulaceae</taxon>
        <taxon>Rhodopirellula</taxon>
    </lineage>
</organism>
<evidence type="ECO:0000313" key="3">
    <source>
        <dbReference type="Proteomes" id="UP000036367"/>
    </source>
</evidence>
<dbReference type="Proteomes" id="UP000036367">
    <property type="component" value="Unassembled WGS sequence"/>
</dbReference>
<accession>A0A0J1BI95</accession>
<dbReference type="PATRIC" id="fig|595434.4.peg.1413"/>
<keyword evidence="3" id="KW-1185">Reference proteome</keyword>
<proteinExistence type="predicted"/>
<comment type="caution">
    <text evidence="2">The sequence shown here is derived from an EMBL/GenBank/DDBJ whole genome shotgun (WGS) entry which is preliminary data.</text>
</comment>
<gene>
    <name evidence="2" type="ORF">RISK_001476</name>
</gene>
<dbReference type="EMBL" id="LECT01000015">
    <property type="protein sequence ID" value="KLU06265.1"/>
    <property type="molecule type" value="Genomic_DNA"/>
</dbReference>
<protein>
    <submittedName>
        <fullName evidence="2">Uncharacterized protein</fullName>
    </submittedName>
</protein>
<feature type="region of interest" description="Disordered" evidence="1">
    <location>
        <begin position="1"/>
        <end position="27"/>
    </location>
</feature>
<reference evidence="2" key="1">
    <citation type="submission" date="2015-05" db="EMBL/GenBank/DDBJ databases">
        <title>Permanent draft genome of Rhodopirellula islandicus K833.</title>
        <authorList>
            <person name="Kizina J."/>
            <person name="Richter M."/>
            <person name="Glockner F.O."/>
            <person name="Harder J."/>
        </authorList>
    </citation>
    <scope>NUCLEOTIDE SEQUENCE [LARGE SCALE GENOMIC DNA]</scope>
    <source>
        <strain evidence="2">K833</strain>
    </source>
</reference>